<dbReference type="SUPFAM" id="SSF100950">
    <property type="entry name" value="NagB/RpiA/CoA transferase-like"/>
    <property type="match status" value="1"/>
</dbReference>
<dbReference type="GO" id="GO:0016020">
    <property type="term" value="C:membrane"/>
    <property type="evidence" value="ECO:0007669"/>
    <property type="project" value="UniProtKB-SubCell"/>
</dbReference>
<evidence type="ECO:0000256" key="5">
    <source>
        <dbReference type="ARBA" id="ARBA00011643"/>
    </source>
</evidence>
<dbReference type="InterPro" id="IPR004119">
    <property type="entry name" value="EcKL"/>
</dbReference>
<dbReference type="GO" id="GO:0006044">
    <property type="term" value="P:N-acetylglucosamine metabolic process"/>
    <property type="evidence" value="ECO:0007669"/>
    <property type="project" value="InterPro"/>
</dbReference>
<evidence type="ECO:0000313" key="21">
    <source>
        <dbReference type="Proteomes" id="UP000719412"/>
    </source>
</evidence>
<feature type="domain" description="CHK kinase-like" evidence="19">
    <location>
        <begin position="1577"/>
        <end position="1769"/>
    </location>
</feature>
<evidence type="ECO:0000256" key="6">
    <source>
        <dbReference type="ARBA" id="ARBA00012680"/>
    </source>
</evidence>
<dbReference type="InterPro" id="IPR058750">
    <property type="entry name" value="TPR_Epg5"/>
</dbReference>
<dbReference type="InterPro" id="IPR006148">
    <property type="entry name" value="Glc/Gal-6P_isomerase"/>
</dbReference>
<dbReference type="HAMAP" id="MF_01241">
    <property type="entry name" value="GlcN6P_deamin"/>
    <property type="match status" value="1"/>
</dbReference>
<dbReference type="InterPro" id="IPR000615">
    <property type="entry name" value="Bestrophin"/>
</dbReference>
<keyword evidence="11 18" id="KW-1133">Transmembrane helix</keyword>
<keyword evidence="8" id="KW-0963">Cytoplasm</keyword>
<comment type="function">
    <text evidence="15">Catalyzes the reversible conversion of alpha-D-glucosamine 6-phosphate (GlcN-6P) into beta-D-fructose 6-phosphate (Fru-6P) and ammonium ion, a regulatory reaction step in de novo uridine diphosphate-N-acetyl-alpha-D-glucosamine (UDP-GlcNAc) biosynthesis via hexosamine pathway.</text>
</comment>
<feature type="domain" description="CHK kinase-like" evidence="19">
    <location>
        <begin position="790"/>
        <end position="976"/>
    </location>
</feature>
<dbReference type="SUPFAM" id="SSF56112">
    <property type="entry name" value="Protein kinase-like (PK-like)"/>
    <property type="match status" value="5"/>
</dbReference>
<feature type="compositionally biased region" description="Polar residues" evidence="17">
    <location>
        <begin position="3625"/>
        <end position="3636"/>
    </location>
</feature>
<dbReference type="Gene3D" id="3.40.50.1360">
    <property type="match status" value="1"/>
</dbReference>
<organism evidence="20 21">
    <name type="scientific">Tenebrio molitor</name>
    <name type="common">Yellow mealworm beetle</name>
    <dbReference type="NCBI Taxonomy" id="7067"/>
    <lineage>
        <taxon>Eukaryota</taxon>
        <taxon>Metazoa</taxon>
        <taxon>Ecdysozoa</taxon>
        <taxon>Arthropoda</taxon>
        <taxon>Hexapoda</taxon>
        <taxon>Insecta</taxon>
        <taxon>Pterygota</taxon>
        <taxon>Neoptera</taxon>
        <taxon>Endopterygota</taxon>
        <taxon>Coleoptera</taxon>
        <taxon>Polyphaga</taxon>
        <taxon>Cucujiformia</taxon>
        <taxon>Tenebrionidae</taxon>
        <taxon>Tenebrio</taxon>
    </lineage>
</organism>
<feature type="domain" description="CHK kinase-like" evidence="19">
    <location>
        <begin position="2028"/>
        <end position="2227"/>
    </location>
</feature>
<dbReference type="NCBIfam" id="TIGR00502">
    <property type="entry name" value="nagB"/>
    <property type="match status" value="1"/>
</dbReference>
<evidence type="ECO:0000256" key="13">
    <source>
        <dbReference type="ARBA" id="ARBA00023277"/>
    </source>
</evidence>
<dbReference type="EC" id="3.5.99.6" evidence="6"/>
<feature type="compositionally biased region" description="Low complexity" evidence="17">
    <location>
        <begin position="2689"/>
        <end position="2699"/>
    </location>
</feature>
<dbReference type="CDD" id="cd01399">
    <property type="entry name" value="GlcN6P_deaminase"/>
    <property type="match status" value="1"/>
</dbReference>
<evidence type="ECO:0000259" key="19">
    <source>
        <dbReference type="SMART" id="SM00587"/>
    </source>
</evidence>
<dbReference type="Pfam" id="PF01062">
    <property type="entry name" value="Bestrophin"/>
    <property type="match status" value="3"/>
</dbReference>
<evidence type="ECO:0000256" key="10">
    <source>
        <dbReference type="ARBA" id="ARBA00022801"/>
    </source>
</evidence>
<dbReference type="InterPro" id="IPR037171">
    <property type="entry name" value="NagB/RpiA_transferase-like"/>
</dbReference>
<feature type="transmembrane region" description="Helical" evidence="18">
    <location>
        <begin position="2414"/>
        <end position="2433"/>
    </location>
</feature>
<dbReference type="InterPro" id="IPR018321">
    <property type="entry name" value="Glucosamine6P_isomerase_CS"/>
</dbReference>
<comment type="subunit">
    <text evidence="5">Homohexamer.</text>
</comment>
<evidence type="ECO:0000256" key="18">
    <source>
        <dbReference type="SAM" id="Phobius"/>
    </source>
</evidence>
<reference evidence="20" key="2">
    <citation type="submission" date="2021-08" db="EMBL/GenBank/DDBJ databases">
        <authorList>
            <person name="Eriksson T."/>
        </authorList>
    </citation>
    <scope>NUCLEOTIDE SEQUENCE</scope>
    <source>
        <strain evidence="20">Stoneville</strain>
        <tissue evidence="20">Whole head</tissue>
    </source>
</reference>
<comment type="similarity">
    <text evidence="14">Belongs to the anion channel-forming bestrophin (TC 1.A.46) family. Calcium-sensitive chloride channel subfamily.</text>
</comment>
<dbReference type="InterPro" id="IPR004547">
    <property type="entry name" value="Glucosamine6P_isomerase"/>
</dbReference>
<name>A0A8J6HDR5_TENMO</name>
<comment type="catalytic activity">
    <reaction evidence="1">
        <text>alpha-D-glucosamine 6-phosphate + H2O = beta-D-fructose 6-phosphate + NH4(+)</text>
        <dbReference type="Rhea" id="RHEA:12172"/>
        <dbReference type="ChEBI" id="CHEBI:15377"/>
        <dbReference type="ChEBI" id="CHEBI:28938"/>
        <dbReference type="ChEBI" id="CHEBI:57634"/>
        <dbReference type="ChEBI" id="CHEBI:75989"/>
        <dbReference type="EC" id="3.5.99.6"/>
    </reaction>
</comment>
<feature type="transmembrane region" description="Helical" evidence="18">
    <location>
        <begin position="3302"/>
        <end position="3324"/>
    </location>
</feature>
<evidence type="ECO:0000256" key="9">
    <source>
        <dbReference type="ARBA" id="ARBA00022692"/>
    </source>
</evidence>
<sequence>MRLIILDTASSVAEWAAKYVMKRINDFKPGPDHYFVLGLPTGSTPYGMYQKLIEYHKAGKVSFKYVKTFNMDEYVNLARDHPESYHYYMWNNFFKHIDIQPENAHILDGNAADLVEECNNYEKKIAEAGGVELFIGGIGPDGHIAFNEPGSSLVSRTRVKTLAQDTLEANARFFGNDINKVPKQALTVGVGTVMDAKEVMILITGTHKSFALYKAIEEGVNHMWTVSAFQQHPHTLMICDEDATLELRVKTVKYFKIQLSLKVFHPSISTVVAKMDAVNISELENLIQLKDKKIIATKMKPLTAPGENYGSLMLSLDITVESSTGVEQLNLVAKTLPPNPEMQEMFNCSVTFPNEVAFYKTIIPALQSLQRERGVTQVVNFAAKCHGSRLNLHGVNDQVDKDAFLILENLKVRGFVNLDRTKGFDLVTSKLVLKDLAQMHAVGVALKLQKPNIFELKIKPYLPPFTLSKDVFDDLEMKYMKIINSVPKLRPYLDRLKKVNLHIYPAGPPREPFATISHNDCWVNNTMVKVDETGTPIENKLVDFQICDYGSPAKDVLFFLFSSVQSHVLKKYFDELINFYYDTFTSVLLELKCDIAEFSREAFDNELTLEARNTQFVHTVLMLFPIFAPKGTITDIANTKPSDIGNVEPTDLHKEKLVFVVEEIKNLEELFGFEKTKTIVDYKIDRLTSPGDNYGSLMLSLVVTVASPTKTEVIPVVAKTLAPNDLMQEMFNVQVSFRNEINFYKNIFPILQSFQREHHLNEVINCFPKYYGSRLNLSGITDKVDSDAFLLLENLKPLNFVNLERTEGFDLEVTKLVIGALAEMHAVALALKLKKPEVFAKKVRKDLRTMQLSDDFSKSIERNLHRVVDSVEELRPFLDRIRKIPFSTMYPPNTPREPFATISHNDCWVNNVLVQRDIDGRPVKVKLVDFQIADYGSPAKDVLFLIFTSVKERIVVENYDELIELYYENFTALLRRFECDLEPFSRQAFEEELKYEAKNSQFCHVLLMLFPIFAPKGSVMEISDLKPSDIGSGEPTELHRQNAHQSVKLCIANMSVEKINNLEHLIPLGESKKIVDHKIKRLTAPGENYGSLMLSVDVTVKTPTGNEEIHAVAKTVPPNEFIQEVFNTPVTFRNEIAFYKNIVPLLQQFQRQHGVKEIIDFVPKYYGSRVNLKGDEGEVDQDAVLLMENLKIANYTTLDRMQGFDLNVAKLIMKNLAQLHAVPLALKLEKPEIFEKEIKPYMMLWAPKEQQHNVMTKQLSDLVDDIEELKPFKERILNAFDQQMKPRETRETFATITHNDCWVNNFLFKLENGKPVKSIIVDYQVCSYGSPGRDIVFFLFSSVNDHVLKKHYDDLIKLYHQTFISVLEQLGCVTTPFTFEALEKEINYEARDSQFGHVAFMLFPIFAPSGEVQDITEFSPENMISHKVSDLHKQKLVLYNIVKMSQQKIVRLEEVVKDYLKCNQIITSYEATNLTAMGENYGSQMLALKFHVSNGEQKEIIEAVAKIPPPGEFIQRMFNIPVTFRNEIDFYKKIIPELKSFLQQKGIDNYLDCYPKFIGGRLSLTPEKDCADEGALLILENLKYSGYETLDRIIGFDLETTNLILKALAKFHAGPLAMKLLNSQVFKTKIRSLFTPYKVFEFDEDTLSLCVEKNRKIVEEIGTCKKYIQRVVDGFKMNLQPVKNSPDCIREPFATIIHTDAWVNNFMVQFHEGKPVSCKIVDFQLDEYGSPARDLIFFIFTSVQIPVVLQHYEELIGLYHKTLVDDLVKFGCDPAPFSRQEFEEEINVMAKEEFGHCMMMLQPIFATKDTLKELDEYDVDDMTRVDTISPKYKERAAFIIEEFVKRDWIYVSSDENTEVFNSKIRSWIMVHPVLPYKVFEYKFVENISLVVGKIIRTLQDIDNCKPYIQAMEKLEISDFEEVLKNILPADKKYVRNEITRLTSAENEEKETLHAVAKLPPLTDFVKLFQNTSATFRHELGFYQTILPSLRQFQQTQGSSKSLNCFPQFYGGRLNPDPTAHSVDDSAIILLENLKCKGFTLIDRTIGFDLDSSKLILTKLAEFHGAALALKTTQDEFFTNNLTKYFDEFHLYRIEGEIDFMTSDNMINATIKMIEEDELCSLHLNEIKAAITTCIANIKLPKNSHKFSQDTFATVIHGDVWTNNIMVKTHMNRIVDVKFVDLQLVQHASVTRDVLFFLFTSVQGTILKQHLDDLIMFYYQNLTNILEELHCDTTPYGFDVFKNEMKNVASQIAYFQIMPTLHCVFASENNIWEVEKLNKERLFDQIQTSQLCKNRSCLITREFLQRGWFKWKGSIYKLVWMDLIVFLTIYYSLNFSYRFLLGATGKELFENVVRYCKEYGSLIPLSFVLGFYVSIVMTRWWDQYTSIPFPDPLAVFVSATIHGQDERGRVMRRTIMRYVCLCFTMMFAMISPKVKKRFPTLDRFIQAGLMHQSEKDVIADLNKKFPNYSKHWLPIMWAASIITRARKEGRIRDDFAVKTMLDELNKFRGQCGLLLSYDMISVPLVYTQVVTLAVYSYFLTTLMGQQWVEGNEYKFDLYFPVFTTLQFFFYVGWLKVAESLINPFGDDDDDFEVNWMVDRNLQVSYLIVDEMHHDHPELVKDQYWDEVFPQQLPYTTPSARETHPLPSTANISVHPNVESDLIGPSSLKIDEINDMSSGPIMFSAKGGKGSSQTSMGMGSSVPDSRPISRAASVTSMLKRFLSREDKPKPEDSQELTQVNVKNPGSVKKLANEVIEEVDEQTTITSQRSAKEPRPSVLGVFGPPPPSEPISMPNSSLNDHRSVYDPFLLSTSAPVTQDDYKDTTDAVSIGSSSSEKDEFVELKKKRDEERLSRLKLNLTRSLSMTANENDNECDLLWFEHTVKYCNASTNYIPISFVLGFYVAIVMTRWWNQYCSIPFPDPIAVYVSATIHGQDECGRMMRRTIMRYVCLCVTMLFTNISPKVKKRFPGLDQLVAAGLLEESEKKVIQGLNKKFPTYSKHWLPLVWASSIITRARKEGRIRDDFAVKTMLDEINKFRGKCGILITYDRISIPLVYTQVVTLAVYTFFLSALMGHQCVEGHGYIFDSYFPIFTLLQFFFYMGWLKVAETLINPFGDDDDDFELNWMVDRNLQISYLIVDEMHHEHPELIKDQYWDEVLPDQLPYTPETEQFREMHPLPSTANIASQYEDDLIGMNDLNSVKGSLYSLAGSSNTLRTRTNSAANLLKKFMRSMSNDSEHEMWQKIPKTRLAEVIEEVDEQLTIISMRDQPSRPSVMNVFGTPSSPIDIPISPKRCFEKVIRYCDKYVNLVPLSFILGFYVSLVMTRWWNQYCSIPFPDNLAIIVGASVKGQDERAKIVRRTIVRYICATFTITLTMLSPKVKKRFPTLEHYIGAGLLTKDEIKIMNDLDNEFPSYSKYWLPLAWAANIVTRGRLEGFVRDDVSVKTILEELNTFRSKCGAMLDYDWISVPLVYTQVVTLVVYCYFIVSAIGKQSVVFEDDDTIDLYFPFFLVLEFFFYMGWLKVAEVLINPYGDDDDDFEVVWMIDRHLQVCYLLVDKIHQEHPKLMRDTHWFETAPNSLPFTVASQNYMQEYPFPSTLNIKIKQSDQDVVMPMEESISQKKREKNDTKTATSSHFTSEVSETKNYDKDVDSCEEAVKEEHVCQTAIEAVENTKKEEPLPVVTNVIKINEFDRLLNLSKNIASEISCQQQKESFLHIERKIETSKPKLSMRPYTETQLAALYTNSELEVLEKLTSQYVENELKGFVIKQHPLYELLSTYLQVLTKITGNCLELDQFRKEYHDQLAMMWTTDTATVTGRGECLDGSTVTATHSYQKATFHRSVVQSIIRILGLVHKLIYENHSLYGYMAEDLRLQIELYIQTAINNCMTVATLDKNAPVILSMEEEPRHLTPYLNEIRLSISVLFAFQRKIIRESQFVKESREWLNRLVAVLLRLATYQDHLFIVNHLLRCPAGVGSWAVSFIQTPLKEAIPEAPFSSFEINHILSILSMILSPVAERERFLEDMSQNRETSGDSMWIVVDSEGEEDDETGTSLRENDLVAFLTQLPFENLFRSVLLIEKKDFENCYDFSKVSQHHILRFLAFGTVLLKIINKGLHTYAQSRYNQFSKRLSRLIRHVVQYATDIWEQFRKNPNVEDAAMMERLQVEYDAFFLRAIFYLYTSQRFGAWQFLAVIPYHLITIKTTWKIFYFLHDSDASTREILNPEEEDDYENKLWMKEFRIQFEEKLASLADDELYYLLNTFANMALARESENMDFIKSATKDLLQVGFISRITQEICSKSARTLLTHITSKHPHLLSMILHDIRENMEAVGSLVLYLYEELPLTVWNISDDDLSTVSLLLSKNVATNESKLARMILSRLNWNILPYDVHCDVALLVLKATEQEPNYLQWAWQMILRLKLHINDKAFGDIKRVLDPDSYDMIMKGVQQQQPLASFVAVLMTSWGHLIPLICSKGLSQLLFLQTHQKHEAVLFALYLIIPLFINSQEYIINNELFQEIISNLMNADRGYISMAKSLMSVQNTVLQQFGNMIETQIVNFASYELSSPRCLVRLWFNTLVSIPNWSRDAGVMYLLDVIIRAAFFHQDALEAATAILKDLLQSNASQEQGSTIGSIFKWVSSSSTGPSLISGSLSKNTWLAYLVIEIEFEDREKRTGLWRELLLQLDSQKGKVSVDGAIKKAASTLKVSGFTSGYLSIYRWAQQAMDTPIDHPLLPLLWQKFFVLYLARLPLINTYEKGCVENCKKLSTITK</sequence>
<feature type="transmembrane region" description="Helical" evidence="18">
    <location>
        <begin position="2513"/>
        <end position="2536"/>
    </location>
</feature>
<feature type="transmembrane region" description="Helical" evidence="18">
    <location>
        <begin position="2889"/>
        <end position="2908"/>
    </location>
</feature>
<evidence type="ECO:0000256" key="15">
    <source>
        <dbReference type="ARBA" id="ARBA00049961"/>
    </source>
</evidence>
<keyword evidence="21" id="KW-1185">Reference proteome</keyword>
<evidence type="ECO:0000256" key="1">
    <source>
        <dbReference type="ARBA" id="ARBA00000644"/>
    </source>
</evidence>
<feature type="domain" description="CHK kinase-like" evidence="19">
    <location>
        <begin position="405"/>
        <end position="590"/>
    </location>
</feature>
<feature type="transmembrane region" description="Helical" evidence="18">
    <location>
        <begin position="3467"/>
        <end position="3487"/>
    </location>
</feature>
<evidence type="ECO:0000256" key="7">
    <source>
        <dbReference type="ARBA" id="ARBA00017067"/>
    </source>
</evidence>
<comment type="caution">
    <text evidence="20">The sequence shown here is derived from an EMBL/GenBank/DDBJ whole genome shotgun (WGS) entry which is preliminary data.</text>
</comment>
<dbReference type="GO" id="GO:0005737">
    <property type="term" value="C:cytoplasm"/>
    <property type="evidence" value="ECO:0007669"/>
    <property type="project" value="UniProtKB-SubCell"/>
</dbReference>
<feature type="transmembrane region" description="Helical" evidence="18">
    <location>
        <begin position="3499"/>
        <end position="3517"/>
    </location>
</feature>
<keyword evidence="10" id="KW-0378">Hydrolase</keyword>
<dbReference type="SMART" id="SM00587">
    <property type="entry name" value="CHK"/>
    <property type="match status" value="5"/>
</dbReference>
<evidence type="ECO:0000256" key="8">
    <source>
        <dbReference type="ARBA" id="ARBA00022490"/>
    </source>
</evidence>
<evidence type="ECO:0000256" key="2">
    <source>
        <dbReference type="ARBA" id="ARBA00004370"/>
    </source>
</evidence>
<dbReference type="GO" id="GO:0004342">
    <property type="term" value="F:glucosamine-6-phosphate deaminase activity"/>
    <property type="evidence" value="ECO:0007669"/>
    <property type="project" value="UniProtKB-EC"/>
</dbReference>
<feature type="transmembrane region" description="Helical" evidence="18">
    <location>
        <begin position="3084"/>
        <end position="3101"/>
    </location>
</feature>
<dbReference type="PROSITE" id="PS01161">
    <property type="entry name" value="GLC_GALNAC_ISOMERASE"/>
    <property type="match status" value="1"/>
</dbReference>
<dbReference type="GO" id="GO:0005975">
    <property type="term" value="P:carbohydrate metabolic process"/>
    <property type="evidence" value="ECO:0007669"/>
    <property type="project" value="InterPro"/>
</dbReference>
<feature type="region of interest" description="Disordered" evidence="17">
    <location>
        <begin position="2757"/>
        <end position="2786"/>
    </location>
</feature>
<evidence type="ECO:0000256" key="11">
    <source>
        <dbReference type="ARBA" id="ARBA00022989"/>
    </source>
</evidence>
<dbReference type="InterPro" id="IPR011009">
    <property type="entry name" value="Kinase-like_dom_sf"/>
</dbReference>
<evidence type="ECO:0000256" key="17">
    <source>
        <dbReference type="SAM" id="MobiDB-lite"/>
    </source>
</evidence>
<dbReference type="Pfam" id="PF02958">
    <property type="entry name" value="EcKL"/>
    <property type="match status" value="5"/>
</dbReference>
<evidence type="ECO:0000256" key="12">
    <source>
        <dbReference type="ARBA" id="ARBA00023136"/>
    </source>
</evidence>
<evidence type="ECO:0000256" key="16">
    <source>
        <dbReference type="ARBA" id="ARBA00050047"/>
    </source>
</evidence>
<dbReference type="InterPro" id="IPR015897">
    <property type="entry name" value="CHK_kinase-like"/>
</dbReference>
<dbReference type="Pfam" id="PF26573">
    <property type="entry name" value="TPR_Epg5_2"/>
    <property type="match status" value="1"/>
</dbReference>
<evidence type="ECO:0000256" key="14">
    <source>
        <dbReference type="ARBA" id="ARBA00034769"/>
    </source>
</evidence>
<feature type="region of interest" description="Disordered" evidence="17">
    <location>
        <begin position="2684"/>
        <end position="2705"/>
    </location>
</feature>
<feature type="transmembrane region" description="Helical" evidence="18">
    <location>
        <begin position="2556"/>
        <end position="2573"/>
    </location>
</feature>
<evidence type="ECO:0000313" key="20">
    <source>
        <dbReference type="EMBL" id="KAH0812593.1"/>
    </source>
</evidence>
<feature type="domain" description="CHK kinase-like" evidence="19">
    <location>
        <begin position="1185"/>
        <end position="1369"/>
    </location>
</feature>
<dbReference type="Gene3D" id="3.90.1200.10">
    <property type="match status" value="4"/>
</dbReference>
<reference evidence="20" key="1">
    <citation type="journal article" date="2020" name="J Insects Food Feed">
        <title>The yellow mealworm (Tenebrio molitor) genome: a resource for the emerging insects as food and feed industry.</title>
        <authorList>
            <person name="Eriksson T."/>
            <person name="Andere A."/>
            <person name="Kelstrup H."/>
            <person name="Emery V."/>
            <person name="Picard C."/>
        </authorList>
    </citation>
    <scope>NUCLEOTIDE SEQUENCE</scope>
    <source>
        <strain evidence="20">Stoneville</strain>
        <tissue evidence="20">Whole head</tissue>
    </source>
</reference>
<feature type="region of interest" description="Disordered" evidence="17">
    <location>
        <begin position="3610"/>
        <end position="3641"/>
    </location>
</feature>
<keyword evidence="12 18" id="KW-0472">Membrane</keyword>
<accession>A0A8J6HDR5</accession>
<feature type="transmembrane region" description="Helical" evidence="18">
    <location>
        <begin position="3051"/>
        <end position="3072"/>
    </location>
</feature>
<dbReference type="PANTHER" id="PTHR10736">
    <property type="entry name" value="BESTROPHIN"/>
    <property type="match status" value="1"/>
</dbReference>
<dbReference type="Proteomes" id="UP000719412">
    <property type="component" value="Unassembled WGS sequence"/>
</dbReference>
<feature type="transmembrane region" description="Helical" evidence="18">
    <location>
        <begin position="2361"/>
        <end position="2380"/>
    </location>
</feature>
<evidence type="ECO:0000256" key="4">
    <source>
        <dbReference type="ARBA" id="ARBA00005526"/>
    </source>
</evidence>
<dbReference type="InterPro" id="IPR021134">
    <property type="entry name" value="Bestrophin-like"/>
</dbReference>
<dbReference type="EMBL" id="JABDTM020025924">
    <property type="protein sequence ID" value="KAH0812593.1"/>
    <property type="molecule type" value="Genomic_DNA"/>
</dbReference>
<dbReference type="GO" id="GO:0005254">
    <property type="term" value="F:chloride channel activity"/>
    <property type="evidence" value="ECO:0007669"/>
    <property type="project" value="InterPro"/>
</dbReference>
<dbReference type="Pfam" id="PF01182">
    <property type="entry name" value="Glucosamine_iso"/>
    <property type="match status" value="1"/>
</dbReference>
<keyword evidence="9 18" id="KW-0812">Transmembrane</keyword>
<feature type="compositionally biased region" description="Basic and acidic residues" evidence="17">
    <location>
        <begin position="3614"/>
        <end position="3624"/>
    </location>
</feature>
<dbReference type="PANTHER" id="PTHR10736:SF65">
    <property type="entry name" value="BESTROPHIN 1, ISOFORM C-RELATED"/>
    <property type="match status" value="1"/>
</dbReference>
<protein>
    <recommendedName>
        <fullName evidence="7">Glucosamine-6-phosphate deaminase</fullName>
        <ecNumber evidence="6">3.5.99.6</ecNumber>
    </recommendedName>
    <alternativeName>
        <fullName evidence="16">Glucosamine-6-phosphate isomerase</fullName>
    </alternativeName>
</protein>
<dbReference type="FunFam" id="3.40.50.1360:FF:000004">
    <property type="entry name" value="Glucosamine-6-phosphate isomerase"/>
    <property type="match status" value="1"/>
</dbReference>
<proteinExistence type="inferred from homology"/>
<gene>
    <name evidence="20" type="ORF">GEV33_010198</name>
</gene>
<feature type="transmembrane region" description="Helical" evidence="18">
    <location>
        <begin position="2317"/>
        <end position="2340"/>
    </location>
</feature>
<feature type="transmembrane region" description="Helical" evidence="18">
    <location>
        <begin position="2942"/>
        <end position="2958"/>
    </location>
</feature>
<comment type="similarity">
    <text evidence="4">Belongs to the glucosamine/galactosamine-6-phosphate isomerase family.</text>
</comment>
<comment type="subcellular location">
    <subcellularLocation>
        <location evidence="3">Cytoplasm</location>
    </subcellularLocation>
    <subcellularLocation>
        <location evidence="2">Membrane</location>
    </subcellularLocation>
</comment>
<keyword evidence="13" id="KW-0119">Carbohydrate metabolism</keyword>
<evidence type="ECO:0000256" key="3">
    <source>
        <dbReference type="ARBA" id="ARBA00004496"/>
    </source>
</evidence>